<feature type="region of interest" description="Disordered" evidence="9">
    <location>
        <begin position="60"/>
        <end position="90"/>
    </location>
</feature>
<protein>
    <submittedName>
        <fullName evidence="14">Membrane fusion protein, multidrug efflux system</fullName>
    </submittedName>
</protein>
<keyword evidence="6" id="KW-0997">Cell inner membrane</keyword>
<feature type="domain" description="Multidrug resistance protein MdtA-like barrel-sandwich hybrid" evidence="11">
    <location>
        <begin position="124"/>
        <end position="267"/>
    </location>
</feature>
<dbReference type="Pfam" id="PF25967">
    <property type="entry name" value="RND-MFP_C"/>
    <property type="match status" value="1"/>
</dbReference>
<keyword evidence="8" id="KW-0472">Membrane</keyword>
<evidence type="ECO:0000256" key="9">
    <source>
        <dbReference type="SAM" id="MobiDB-lite"/>
    </source>
</evidence>
<evidence type="ECO:0000259" key="10">
    <source>
        <dbReference type="Pfam" id="PF25876"/>
    </source>
</evidence>
<feature type="domain" description="Multidrug resistance protein MdtA-like beta-barrel" evidence="12">
    <location>
        <begin position="271"/>
        <end position="353"/>
    </location>
</feature>
<keyword evidence="7" id="KW-0175">Coiled coil</keyword>
<dbReference type="Gene3D" id="2.40.50.100">
    <property type="match status" value="1"/>
</dbReference>
<proteinExistence type="inferred from homology"/>
<evidence type="ECO:0000259" key="13">
    <source>
        <dbReference type="Pfam" id="PF25967"/>
    </source>
</evidence>
<feature type="region of interest" description="Disordered" evidence="9">
    <location>
        <begin position="424"/>
        <end position="465"/>
    </location>
</feature>
<evidence type="ECO:0000256" key="6">
    <source>
        <dbReference type="ARBA" id="ARBA00022519"/>
    </source>
</evidence>
<dbReference type="GO" id="GO:0005886">
    <property type="term" value="C:plasma membrane"/>
    <property type="evidence" value="ECO:0007669"/>
    <property type="project" value="UniProtKB-SubCell"/>
</dbReference>
<feature type="domain" description="Multidrug resistance protein MdtA-like alpha-helical hairpin" evidence="10">
    <location>
        <begin position="165"/>
        <end position="234"/>
    </location>
</feature>
<dbReference type="SUPFAM" id="SSF111369">
    <property type="entry name" value="HlyD-like secretion proteins"/>
    <property type="match status" value="1"/>
</dbReference>
<evidence type="ECO:0000259" key="12">
    <source>
        <dbReference type="Pfam" id="PF25944"/>
    </source>
</evidence>
<dbReference type="InterPro" id="IPR058627">
    <property type="entry name" value="MdtA-like_C"/>
</dbReference>
<dbReference type="PANTHER" id="PTHR30469">
    <property type="entry name" value="MULTIDRUG RESISTANCE PROTEIN MDTA"/>
    <property type="match status" value="1"/>
</dbReference>
<sequence length="465" mass="49940">MLGRYLCLLFSLPKTLTRTLVDLFMQSSGPRNSRRWLISLLVLLIVAGLCWRFWPGSASQPSTTAQKGDQAQASAGRSGGNGKAVAKRPGFGGSTAPVPVRVAVANTGDFPIYYKALGTVTALNTINVRSRVAGELMKINFQEGQQVKAGDLLAVIDPRSYQIALQQAEGTLMQNQALLKNAQLDVQRYRGLYKEDSIAKQTLDTAESLVGQYQGTIKTNQAAVGDAKLNLEFSQIRAPISGRIGLRQLDVGNLVAANDTNPLVVITQTKPITVNFTLPEKDLAEVLARYRSGSKLPVEAWDRGDLKLQATGVLASIDNQIDITTGTLKFKARFDNDNEALFPNQFVNARLLANTLKNVVLVPSASVQFGVNGTFVYVMDGDKTVRIRQLKTGPSDENSTVITEGLAAGDRVVLEGTDRLKDGSAVDVVNDSKDVPATPGQQLQGKPSKEPGESAGAETAKKGNV</sequence>
<dbReference type="Proteomes" id="UP000182332">
    <property type="component" value="Unassembled WGS sequence"/>
</dbReference>
<evidence type="ECO:0000256" key="8">
    <source>
        <dbReference type="ARBA" id="ARBA00023136"/>
    </source>
</evidence>
<accession>A0A1H9YAG1</accession>
<reference evidence="14 15" key="1">
    <citation type="submission" date="2016-10" db="EMBL/GenBank/DDBJ databases">
        <authorList>
            <person name="de Groot N.N."/>
        </authorList>
    </citation>
    <scope>NUCLEOTIDE SEQUENCE [LARGE SCALE GENOMIC DNA]</scope>
    <source>
        <strain evidence="14 15">DSM 11363</strain>
    </source>
</reference>
<dbReference type="EMBL" id="FOHW01000001">
    <property type="protein sequence ID" value="SES65434.1"/>
    <property type="molecule type" value="Genomic_DNA"/>
</dbReference>
<keyword evidence="4" id="KW-0813">Transport</keyword>
<keyword evidence="5" id="KW-1003">Cell membrane</keyword>
<dbReference type="NCBIfam" id="TIGR01730">
    <property type="entry name" value="RND_mfp"/>
    <property type="match status" value="1"/>
</dbReference>
<evidence type="ECO:0000256" key="4">
    <source>
        <dbReference type="ARBA" id="ARBA00022448"/>
    </source>
</evidence>
<dbReference type="Pfam" id="PF25944">
    <property type="entry name" value="Beta-barrel_RND"/>
    <property type="match status" value="1"/>
</dbReference>
<evidence type="ECO:0000256" key="1">
    <source>
        <dbReference type="ARBA" id="ARBA00004533"/>
    </source>
</evidence>
<evidence type="ECO:0000256" key="7">
    <source>
        <dbReference type="ARBA" id="ARBA00023054"/>
    </source>
</evidence>
<dbReference type="PANTHER" id="PTHR30469:SF12">
    <property type="entry name" value="MULTIDRUG RESISTANCE PROTEIN MDTA"/>
    <property type="match status" value="1"/>
</dbReference>
<evidence type="ECO:0000313" key="14">
    <source>
        <dbReference type="EMBL" id="SES65434.1"/>
    </source>
</evidence>
<dbReference type="Gene3D" id="1.10.287.470">
    <property type="entry name" value="Helix hairpin bin"/>
    <property type="match status" value="1"/>
</dbReference>
<dbReference type="GO" id="GO:1990281">
    <property type="term" value="C:efflux pump complex"/>
    <property type="evidence" value="ECO:0007669"/>
    <property type="project" value="TreeGrafter"/>
</dbReference>
<dbReference type="Gene3D" id="2.40.30.170">
    <property type="match status" value="1"/>
</dbReference>
<gene>
    <name evidence="14" type="ORF">SAMN05216197_101125</name>
</gene>
<dbReference type="NCBIfam" id="NF008589">
    <property type="entry name" value="PRK11556.1"/>
    <property type="match status" value="1"/>
</dbReference>
<evidence type="ECO:0000256" key="5">
    <source>
        <dbReference type="ARBA" id="ARBA00022475"/>
    </source>
</evidence>
<dbReference type="FunFam" id="2.40.420.20:FF:000001">
    <property type="entry name" value="Efflux RND transporter periplasmic adaptor subunit"/>
    <property type="match status" value="1"/>
</dbReference>
<evidence type="ECO:0000256" key="2">
    <source>
        <dbReference type="ARBA" id="ARBA00004635"/>
    </source>
</evidence>
<feature type="compositionally biased region" description="Polar residues" evidence="9">
    <location>
        <begin position="60"/>
        <end position="75"/>
    </location>
</feature>
<evidence type="ECO:0000313" key="15">
    <source>
        <dbReference type="Proteomes" id="UP000182332"/>
    </source>
</evidence>
<dbReference type="InterPro" id="IPR006143">
    <property type="entry name" value="RND_pump_MFP"/>
</dbReference>
<dbReference type="InterPro" id="IPR058624">
    <property type="entry name" value="MdtA-like_HH"/>
</dbReference>
<feature type="compositionally biased region" description="Basic and acidic residues" evidence="9">
    <location>
        <begin position="424"/>
        <end position="434"/>
    </location>
</feature>
<dbReference type="Gene3D" id="2.40.420.20">
    <property type="match status" value="1"/>
</dbReference>
<dbReference type="Pfam" id="PF25876">
    <property type="entry name" value="HH_MFP_RND"/>
    <property type="match status" value="1"/>
</dbReference>
<organism evidence="14 15">
    <name type="scientific">Pseudomonas graminis</name>
    <dbReference type="NCBI Taxonomy" id="158627"/>
    <lineage>
        <taxon>Bacteria</taxon>
        <taxon>Pseudomonadati</taxon>
        <taxon>Pseudomonadota</taxon>
        <taxon>Gammaproteobacteria</taxon>
        <taxon>Pseudomonadales</taxon>
        <taxon>Pseudomonadaceae</taxon>
        <taxon>Pseudomonas</taxon>
    </lineage>
</organism>
<feature type="domain" description="Multidrug resistance protein MdtA-like C-terminal permuted SH3" evidence="13">
    <location>
        <begin position="358"/>
        <end position="419"/>
    </location>
</feature>
<dbReference type="InterPro" id="IPR058626">
    <property type="entry name" value="MdtA-like_b-barrel"/>
</dbReference>
<dbReference type="Pfam" id="PF25917">
    <property type="entry name" value="BSH_RND"/>
    <property type="match status" value="1"/>
</dbReference>
<evidence type="ECO:0000259" key="11">
    <source>
        <dbReference type="Pfam" id="PF25917"/>
    </source>
</evidence>
<comment type="subcellular location">
    <subcellularLocation>
        <location evidence="1">Cell inner membrane</location>
    </subcellularLocation>
    <subcellularLocation>
        <location evidence="2">Membrane</location>
        <topology evidence="2">Lipid-anchor</topology>
    </subcellularLocation>
</comment>
<name>A0A1H9YAG1_9PSED</name>
<dbReference type="InterPro" id="IPR058625">
    <property type="entry name" value="MdtA-like_BSH"/>
</dbReference>
<dbReference type="GO" id="GO:0015562">
    <property type="term" value="F:efflux transmembrane transporter activity"/>
    <property type="evidence" value="ECO:0007669"/>
    <property type="project" value="TreeGrafter"/>
</dbReference>
<comment type="similarity">
    <text evidence="3">Belongs to the membrane fusion protein (MFP) (TC 8.A.1) family.</text>
</comment>
<dbReference type="AlphaFoldDB" id="A0A1H9YAG1"/>
<evidence type="ECO:0000256" key="3">
    <source>
        <dbReference type="ARBA" id="ARBA00009477"/>
    </source>
</evidence>